<dbReference type="GeneID" id="103724056"/>
<dbReference type="OrthoDB" id="436262at2759"/>
<comment type="function">
    <text evidence="10">Regulatory subunit of the condensin complex, a complex required for conversion of interphase chromatin into mitotic-like condense chromosomes. The condensin complex probably introduces positive supercoils into relaxed DNA in the presence of type I topoisomerases and converts nicked DNA into positive knotted forms in the presence of type II topoisomerases.</text>
</comment>
<dbReference type="PANTHER" id="PTHR14222">
    <property type="entry name" value="CONDENSIN"/>
    <property type="match status" value="1"/>
</dbReference>
<comment type="subcellular location">
    <subcellularLocation>
        <location evidence="2">Chromosome</location>
    </subcellularLocation>
    <subcellularLocation>
        <location evidence="1">Nucleus</location>
    </subcellularLocation>
</comment>
<evidence type="ECO:0000256" key="4">
    <source>
        <dbReference type="ARBA" id="ARBA00022454"/>
    </source>
</evidence>
<protein>
    <recommendedName>
        <fullName evidence="10">Condensin-1 complex subunit CAP-D2</fullName>
    </recommendedName>
</protein>
<evidence type="ECO:0000256" key="5">
    <source>
        <dbReference type="ARBA" id="ARBA00022618"/>
    </source>
</evidence>
<dbReference type="Pfam" id="PF12717">
    <property type="entry name" value="Cnd1"/>
    <property type="match status" value="1"/>
</dbReference>
<comment type="similarity">
    <text evidence="3 10">Belongs to the CND1 (condensin subunit 1) family.</text>
</comment>
<evidence type="ECO:0000259" key="13">
    <source>
        <dbReference type="Pfam" id="PF12922"/>
    </source>
</evidence>
<sequence>MAPPFVFPSDLKDLEEDSDEPSLRVESPIDVASLRPSELEELVKAVAFDLSDRELFCVEEQDVFDRVYSLVRGFSLLTPSCKFNLVETLRSNLSVLLPNVDSLSRAPQSSSPASGGTSVTLRIASHRNALKIYTFFLLTIALAEESGHDSSGSSKVGALGRKKNAAYAWNWEMQRGRIINLIPNSLEINLSLLFGSSDINENYLSFVSKCAVTLYEKQAVLRDAGTRDGLGRIIGTIATKHQRTAQMCASIQHLIYKFDFAVPHIAEAVAAAERKYGDGSLAVALIREIGRTDPKDYVRDGVGAENVGRFLVDLADHSPKLMSTNVGVLVPHFGGESYKIRNALVGVLGKLVAKAYKDVEGDMSSKSLRLRGKQAMLEILLERCRDVSAYTRSRVLQVWTELCEEHAVPIGLWNEVASVASGRLEDKSAMVRKSALNLLITMLQHNPFGPQLRVVAFEATLEKYKEKLRGLEPSGSSEEVPDGDALRGEAAAEQESVSDSCLPSSEEQKEKDGTVPDIGNLEQIRALVASLEAGLQFSKCITSLMPTLVQLLASSSVTDVEYTILLLMRCRQFQIDGSEECLRKMLPLVFSQDKSIYEAVENAFITIYIRKNPMETARNLLSLAVDSSIGDLAALECLIGSLVSKGEISASMISALWDLFNFNVSGVVAAQSRGALSILCMAAKSSPSILGSHLQDIIDIGFGRWAKEEPLLARTACVALERLSEEDKEKLRNIGSRIFGILHSLVTGFWLPENIWYAAADKAISTIYSIHPTPETFAADLVKKSLSSVFSGTERDEEPNDTDNDSMNFLFRVPAAKLGRFLFIISHIALNHLVYIESCVRKIQKQKSKKEKSKHESQAGSAEEAAVQGINAELGLSASEDAIIDSLSARAEKEIVSSGSVEKNLLGYCAPFVSKLCRNFSLMQKFPELQASAMLALCRFMIIDTDFCEANLQLLFTVVENAPSETVRSNCTVALGDLAVRFPNLLEPWTEHMYARLRDPSVSVRKNAVLVLSHLILNDMMKVKGYINEMAVRIEDEDERISSLAKLFFHELSKKGSNPIYNLLPDILGRLCNQNLKEEAFCNIMQFLIHSIKKDKQMEALVEKLCNRFSGVTDIREWECIAYCLSQLTFSEKGIKKLMESFKAYEHVLCEDSVMDHFRSIISKCKKFAKPELKAFIEEFEEKLNKIHMERKEQEITARNAQDHQRRIGSLESLLMTKKDVDKHTAEDGAGEVIDPSVEGKNVKTRDILPEMNGTKSEESGVSSVVTEGDEDGLEVQSPLPKTSRRGISKSKMKKGKGSSMQDQIDGGSLRRYARSSQRL</sequence>
<dbReference type="RefSeq" id="XP_038988749.1">
    <property type="nucleotide sequence ID" value="XM_039132821.1"/>
</dbReference>
<feature type="region of interest" description="Disordered" evidence="11">
    <location>
        <begin position="1"/>
        <end position="23"/>
    </location>
</feature>
<dbReference type="GO" id="GO:0010032">
    <property type="term" value="P:meiotic chromosome condensation"/>
    <property type="evidence" value="ECO:0007669"/>
    <property type="project" value="TreeGrafter"/>
</dbReference>
<dbReference type="InterPro" id="IPR011989">
    <property type="entry name" value="ARM-like"/>
</dbReference>
<proteinExistence type="inferred from homology"/>
<evidence type="ECO:0000256" key="8">
    <source>
        <dbReference type="ARBA" id="ARBA00023242"/>
    </source>
</evidence>
<dbReference type="GO" id="GO:0000796">
    <property type="term" value="C:condensin complex"/>
    <property type="evidence" value="ECO:0007669"/>
    <property type="project" value="TreeGrafter"/>
</dbReference>
<dbReference type="GO" id="GO:0000779">
    <property type="term" value="C:condensed chromosome, centromeric region"/>
    <property type="evidence" value="ECO:0007669"/>
    <property type="project" value="TreeGrafter"/>
</dbReference>
<evidence type="ECO:0000256" key="10">
    <source>
        <dbReference type="PIRNR" id="PIRNR017127"/>
    </source>
</evidence>
<dbReference type="KEGG" id="pda:103724056"/>
<dbReference type="InterPro" id="IPR016024">
    <property type="entry name" value="ARM-type_fold"/>
</dbReference>
<keyword evidence="6 10" id="KW-0498">Mitosis</keyword>
<dbReference type="GO" id="GO:0051301">
    <property type="term" value="P:cell division"/>
    <property type="evidence" value="ECO:0007669"/>
    <property type="project" value="UniProtKB-KW"/>
</dbReference>
<feature type="region of interest" description="Disordered" evidence="11">
    <location>
        <begin position="468"/>
        <end position="516"/>
    </location>
</feature>
<dbReference type="InterPro" id="IPR007673">
    <property type="entry name" value="Condensin_cplx_su1"/>
</dbReference>
<evidence type="ECO:0000313" key="14">
    <source>
        <dbReference type="Proteomes" id="UP000228380"/>
    </source>
</evidence>
<keyword evidence="14" id="KW-1185">Reference proteome</keyword>
<dbReference type="PIRSF" id="PIRSF017127">
    <property type="entry name" value="Condensin_D2"/>
    <property type="match status" value="1"/>
</dbReference>
<dbReference type="PANTHER" id="PTHR14222:SF2">
    <property type="entry name" value="CONDENSIN COMPLEX SUBUNIT 1"/>
    <property type="match status" value="1"/>
</dbReference>
<keyword evidence="4" id="KW-0158">Chromosome</keyword>
<evidence type="ECO:0000313" key="15">
    <source>
        <dbReference type="RefSeq" id="XP_038988749.1"/>
    </source>
</evidence>
<dbReference type="FunFam" id="1.25.10.10:FF:000378">
    <property type="entry name" value="Condensin complex subunit 1"/>
    <property type="match status" value="1"/>
</dbReference>
<name>A0A8B9AZ85_PHODC</name>
<organism evidence="14 15">
    <name type="scientific">Phoenix dactylifera</name>
    <name type="common">Date palm</name>
    <dbReference type="NCBI Taxonomy" id="42345"/>
    <lineage>
        <taxon>Eukaryota</taxon>
        <taxon>Viridiplantae</taxon>
        <taxon>Streptophyta</taxon>
        <taxon>Embryophyta</taxon>
        <taxon>Tracheophyta</taxon>
        <taxon>Spermatophyta</taxon>
        <taxon>Magnoliopsida</taxon>
        <taxon>Liliopsida</taxon>
        <taxon>Arecaceae</taxon>
        <taxon>Coryphoideae</taxon>
        <taxon>Phoeniceae</taxon>
        <taxon>Phoenix</taxon>
    </lineage>
</organism>
<evidence type="ECO:0000256" key="7">
    <source>
        <dbReference type="ARBA" id="ARBA00023067"/>
    </source>
</evidence>
<reference evidence="14" key="1">
    <citation type="journal article" date="2019" name="Nat. Commun.">
        <title>Genome-wide association mapping of date palm fruit traits.</title>
        <authorList>
            <person name="Hazzouri K.M."/>
            <person name="Gros-Balthazard M."/>
            <person name="Flowers J.M."/>
            <person name="Copetti D."/>
            <person name="Lemansour A."/>
            <person name="Lebrun M."/>
            <person name="Masmoudi K."/>
            <person name="Ferrand S."/>
            <person name="Dhar M.I."/>
            <person name="Fresquez Z.A."/>
            <person name="Rosas U."/>
            <person name="Zhang J."/>
            <person name="Talag J."/>
            <person name="Lee S."/>
            <person name="Kudrna D."/>
            <person name="Powell R.F."/>
            <person name="Leitch I.J."/>
            <person name="Krueger R.R."/>
            <person name="Wing R.A."/>
            <person name="Amiri K.M.A."/>
            <person name="Purugganan M.D."/>
        </authorList>
    </citation>
    <scope>NUCLEOTIDE SEQUENCE [LARGE SCALE GENOMIC DNA]</scope>
    <source>
        <strain evidence="14">cv. Khalas</strain>
    </source>
</reference>
<dbReference type="Pfam" id="PF12922">
    <property type="entry name" value="Cnd1_N"/>
    <property type="match status" value="1"/>
</dbReference>
<dbReference type="FunFam" id="1.25.10.10:FF:000403">
    <property type="entry name" value="Condensin complex subunit 1"/>
    <property type="match status" value="1"/>
</dbReference>
<keyword evidence="8" id="KW-0539">Nucleus</keyword>
<feature type="compositionally biased region" description="Basic residues" evidence="11">
    <location>
        <begin position="1283"/>
        <end position="1297"/>
    </location>
</feature>
<gene>
    <name evidence="15" type="primary">LOC103724056</name>
</gene>
<feature type="domain" description="Condensin complex subunit 1 C-terminal" evidence="12">
    <location>
        <begin position="966"/>
        <end position="1126"/>
    </location>
</feature>
<keyword evidence="9 10" id="KW-0131">Cell cycle</keyword>
<dbReference type="GO" id="GO:0007076">
    <property type="term" value="P:mitotic chromosome condensation"/>
    <property type="evidence" value="ECO:0007669"/>
    <property type="project" value="InterPro"/>
</dbReference>
<dbReference type="GO" id="GO:0005634">
    <property type="term" value="C:nucleus"/>
    <property type="evidence" value="ECO:0007669"/>
    <property type="project" value="UniProtKB-SubCell"/>
</dbReference>
<dbReference type="Proteomes" id="UP000228380">
    <property type="component" value="Chromosome 13"/>
</dbReference>
<evidence type="ECO:0000256" key="11">
    <source>
        <dbReference type="SAM" id="MobiDB-lite"/>
    </source>
</evidence>
<evidence type="ECO:0000256" key="3">
    <source>
        <dbReference type="ARBA" id="ARBA00009606"/>
    </source>
</evidence>
<dbReference type="GO" id="GO:0042393">
    <property type="term" value="F:histone binding"/>
    <property type="evidence" value="ECO:0007669"/>
    <property type="project" value="TreeGrafter"/>
</dbReference>
<evidence type="ECO:0000256" key="9">
    <source>
        <dbReference type="ARBA" id="ARBA00023306"/>
    </source>
</evidence>
<reference evidence="15" key="2">
    <citation type="submission" date="2025-08" db="UniProtKB">
        <authorList>
            <consortium name="RefSeq"/>
        </authorList>
    </citation>
    <scope>IDENTIFICATION</scope>
    <source>
        <tissue evidence="15">Young leaves</tissue>
    </source>
</reference>
<evidence type="ECO:0000259" key="12">
    <source>
        <dbReference type="Pfam" id="PF12717"/>
    </source>
</evidence>
<dbReference type="InterPro" id="IPR032682">
    <property type="entry name" value="Cnd1_C"/>
</dbReference>
<keyword evidence="5 10" id="KW-0132">Cell division</keyword>
<dbReference type="InterPro" id="IPR024324">
    <property type="entry name" value="Condensin_cplx_su1_N"/>
</dbReference>
<dbReference type="InterPro" id="IPR026971">
    <property type="entry name" value="CND1/NCAPD3"/>
</dbReference>
<feature type="compositionally biased region" description="Polar residues" evidence="11">
    <location>
        <begin position="495"/>
        <end position="505"/>
    </location>
</feature>
<keyword evidence="7 10" id="KW-0226">DNA condensation</keyword>
<accession>A0A8B9AZ85</accession>
<dbReference type="Gene3D" id="1.25.10.10">
    <property type="entry name" value="Leucine-rich Repeat Variant"/>
    <property type="match status" value="2"/>
</dbReference>
<feature type="region of interest" description="Disordered" evidence="11">
    <location>
        <begin position="1225"/>
        <end position="1320"/>
    </location>
</feature>
<evidence type="ECO:0000256" key="2">
    <source>
        <dbReference type="ARBA" id="ARBA00004286"/>
    </source>
</evidence>
<dbReference type="SUPFAM" id="SSF48371">
    <property type="entry name" value="ARM repeat"/>
    <property type="match status" value="1"/>
</dbReference>
<evidence type="ECO:0000256" key="6">
    <source>
        <dbReference type="ARBA" id="ARBA00022776"/>
    </source>
</evidence>
<feature type="domain" description="Condensin complex subunit 1 N-terminal" evidence="13">
    <location>
        <begin position="80"/>
        <end position="245"/>
    </location>
</feature>
<evidence type="ECO:0000256" key="1">
    <source>
        <dbReference type="ARBA" id="ARBA00004123"/>
    </source>
</evidence>